<dbReference type="EMBL" id="BAABLK010000094">
    <property type="protein sequence ID" value="GAA5229093.1"/>
    <property type="molecule type" value="Genomic_DNA"/>
</dbReference>
<evidence type="ECO:0000313" key="2">
    <source>
        <dbReference type="Proteomes" id="UP001501257"/>
    </source>
</evidence>
<accession>A0ABP9TTL5</accession>
<dbReference type="Proteomes" id="UP001501257">
    <property type="component" value="Unassembled WGS sequence"/>
</dbReference>
<protein>
    <submittedName>
        <fullName evidence="1">Uncharacterized protein</fullName>
    </submittedName>
</protein>
<gene>
    <name evidence="1" type="ORF">GCM10025778_36320</name>
</gene>
<comment type="caution">
    <text evidence="1">The sequence shown here is derived from an EMBL/GenBank/DDBJ whole genome shotgun (WGS) entry which is preliminary data.</text>
</comment>
<name>A0ABP9TTL5_9MICC</name>
<proteinExistence type="predicted"/>
<sequence length="74" mass="8291">MTGLPEGFEYQVRGGDVVIFHHGSRAATLRAGAAERFLIEVNAQDPQMLMARLTGNYKRGNERIARTHSRNHGR</sequence>
<reference evidence="2" key="1">
    <citation type="journal article" date="2019" name="Int. J. Syst. Evol. Microbiol.">
        <title>The Global Catalogue of Microorganisms (GCM) 10K type strain sequencing project: providing services to taxonomists for standard genome sequencing and annotation.</title>
        <authorList>
            <consortium name="The Broad Institute Genomics Platform"/>
            <consortium name="The Broad Institute Genome Sequencing Center for Infectious Disease"/>
            <person name="Wu L."/>
            <person name="Ma J."/>
        </authorList>
    </citation>
    <scope>NUCLEOTIDE SEQUENCE [LARGE SCALE GENOMIC DNA]</scope>
    <source>
        <strain evidence="2">JCM 18952</strain>
    </source>
</reference>
<organism evidence="1 2">
    <name type="scientific">Paeniglutamicibacter antarcticus</name>
    <dbReference type="NCBI Taxonomy" id="494023"/>
    <lineage>
        <taxon>Bacteria</taxon>
        <taxon>Bacillati</taxon>
        <taxon>Actinomycetota</taxon>
        <taxon>Actinomycetes</taxon>
        <taxon>Micrococcales</taxon>
        <taxon>Micrococcaceae</taxon>
        <taxon>Paeniglutamicibacter</taxon>
    </lineage>
</organism>
<evidence type="ECO:0000313" key="1">
    <source>
        <dbReference type="EMBL" id="GAA5229093.1"/>
    </source>
</evidence>
<keyword evidence="2" id="KW-1185">Reference proteome</keyword>